<dbReference type="InterPro" id="IPR000836">
    <property type="entry name" value="PRTase_dom"/>
</dbReference>
<dbReference type="InterPro" id="IPR005904">
    <property type="entry name" value="Hxn_phspho_trans"/>
</dbReference>
<dbReference type="GO" id="GO:0004422">
    <property type="term" value="F:hypoxanthine phosphoribosyltransferase activity"/>
    <property type="evidence" value="ECO:0007669"/>
    <property type="project" value="InterPro"/>
</dbReference>
<dbReference type="OrthoDB" id="9449045at2759"/>
<reference evidence="14 15" key="2">
    <citation type="submission" date="2018-11" db="EMBL/GenBank/DDBJ databases">
        <authorList>
            <consortium name="Pathogen Informatics"/>
        </authorList>
    </citation>
    <scope>NUCLEOTIDE SEQUENCE [LARGE SCALE GENOMIC DNA]</scope>
</reference>
<dbReference type="InterPro" id="IPR029057">
    <property type="entry name" value="PRTase-like"/>
</dbReference>
<comment type="subcellular location">
    <subcellularLocation>
        <location evidence="2">Cytoplasm</location>
    </subcellularLocation>
</comment>
<keyword evidence="7" id="KW-0328">Glycosyltransferase</keyword>
<gene>
    <name evidence="14" type="ORF">TASK_LOCUS4154</name>
</gene>
<evidence type="ECO:0000256" key="11">
    <source>
        <dbReference type="ARBA" id="ARBA00022741"/>
    </source>
</evidence>
<organism evidence="16">
    <name type="scientific">Taenia asiatica</name>
    <name type="common">Asian tapeworm</name>
    <dbReference type="NCBI Taxonomy" id="60517"/>
    <lineage>
        <taxon>Eukaryota</taxon>
        <taxon>Metazoa</taxon>
        <taxon>Spiralia</taxon>
        <taxon>Lophotrochozoa</taxon>
        <taxon>Platyhelminthes</taxon>
        <taxon>Cestoda</taxon>
        <taxon>Eucestoda</taxon>
        <taxon>Cyclophyllidea</taxon>
        <taxon>Taeniidae</taxon>
        <taxon>Taenia</taxon>
    </lineage>
</organism>
<keyword evidence="8" id="KW-0808">Transferase</keyword>
<evidence type="ECO:0000256" key="12">
    <source>
        <dbReference type="ARBA" id="ARBA00022842"/>
    </source>
</evidence>
<dbReference type="Proteomes" id="UP000282613">
    <property type="component" value="Unassembled WGS sequence"/>
</dbReference>
<dbReference type="Pfam" id="PF00156">
    <property type="entry name" value="Pribosyltran"/>
    <property type="match status" value="2"/>
</dbReference>
<keyword evidence="11" id="KW-0547">Nucleotide-binding</keyword>
<feature type="domain" description="Phosphoribosyltransferase" evidence="13">
    <location>
        <begin position="46"/>
        <end position="203"/>
    </location>
</feature>
<keyword evidence="15" id="KW-1185">Reference proteome</keyword>
<sequence length="461" mass="52233">MESQPMPRPASVVVIPDNYQSYEISHFCVSPKYRDYLGSLMIPNGLIKDRIEKVASEIIEHFEKQKVQHIIAICVLKGGFKFCVDLIDAMERTIRARGTLIPISTDFVRIRSYSNTSSTDSITLAGVDDPSIYKDKDILIVEDIVDSGKTMNRLQKYLDTLQAKSVTDVCLLVKRTPRSSGYRPCFAGFEIPDDFVVGYALDYNEYFRDLHTFIPSFSISVFSTKLDWNILQSPKGLQVTHQRNPKPSKRLPQLSYLDFTGSQRDESSKGCIKIRNSRFRACERKASGFKFFSDLIEEMQRIIWSRSTQLCIAVEFIRVKSYTDTVSGTVGIRPIDNAMPIIGKNILIVDDICDTGKTLVKLSEHLIDAGAKSVMTCCLLLKNTKLNIGCRPDFLGFEIPDEFIVGYAIDYNECFRDLSDCKQTFVFFSFIQHICSINEKAKVTFSSHRDVELGKLPAPTP</sequence>
<dbReference type="NCBIfam" id="TIGR01203">
    <property type="entry name" value="HGPRTase"/>
    <property type="match status" value="1"/>
</dbReference>
<dbReference type="EC" id="2.4.2.8" evidence="5"/>
<evidence type="ECO:0000256" key="2">
    <source>
        <dbReference type="ARBA" id="ARBA00004496"/>
    </source>
</evidence>
<evidence type="ECO:0000256" key="1">
    <source>
        <dbReference type="ARBA" id="ARBA00001946"/>
    </source>
</evidence>
<dbReference type="GO" id="GO:0032263">
    <property type="term" value="P:GMP salvage"/>
    <property type="evidence" value="ECO:0007669"/>
    <property type="project" value="TreeGrafter"/>
</dbReference>
<dbReference type="AlphaFoldDB" id="A0A158R7P6"/>
<dbReference type="GO" id="GO:0000287">
    <property type="term" value="F:magnesium ion binding"/>
    <property type="evidence" value="ECO:0007669"/>
    <property type="project" value="TreeGrafter"/>
</dbReference>
<feature type="domain" description="Phosphoribosyltransferase" evidence="13">
    <location>
        <begin position="288"/>
        <end position="411"/>
    </location>
</feature>
<dbReference type="GO" id="GO:0006166">
    <property type="term" value="P:purine ribonucleoside salvage"/>
    <property type="evidence" value="ECO:0007669"/>
    <property type="project" value="UniProtKB-KW"/>
</dbReference>
<protein>
    <recommendedName>
        <fullName evidence="5">hypoxanthine phosphoribosyltransferase</fullName>
        <ecNumber evidence="5">2.4.2.8</ecNumber>
    </recommendedName>
</protein>
<evidence type="ECO:0000313" key="16">
    <source>
        <dbReference type="WBParaSite" id="TASK_0000415301-mRNA-1"/>
    </source>
</evidence>
<comment type="pathway">
    <text evidence="3">Purine metabolism; IMP biosynthesis via salvage pathway; IMP from hypoxanthine: step 1/1.</text>
</comment>
<dbReference type="STRING" id="60517.A0A158R7P6"/>
<dbReference type="InterPro" id="IPR050408">
    <property type="entry name" value="HGPRT"/>
</dbReference>
<comment type="similarity">
    <text evidence="4">Belongs to the purine/pyrimidine phosphoribosyltransferase family.</text>
</comment>
<proteinExistence type="inferred from homology"/>
<accession>A0A158R7P6</accession>
<keyword evidence="6" id="KW-0963">Cytoplasm</keyword>
<evidence type="ECO:0000256" key="7">
    <source>
        <dbReference type="ARBA" id="ARBA00022676"/>
    </source>
</evidence>
<evidence type="ECO:0000256" key="5">
    <source>
        <dbReference type="ARBA" id="ARBA00011895"/>
    </source>
</evidence>
<keyword evidence="12" id="KW-0460">Magnesium</keyword>
<dbReference type="GO" id="GO:0046100">
    <property type="term" value="P:hypoxanthine metabolic process"/>
    <property type="evidence" value="ECO:0007669"/>
    <property type="project" value="TreeGrafter"/>
</dbReference>
<dbReference type="GO" id="GO:0006178">
    <property type="term" value="P:guanine salvage"/>
    <property type="evidence" value="ECO:0007669"/>
    <property type="project" value="TreeGrafter"/>
</dbReference>
<dbReference type="PANTHER" id="PTHR43340:SF1">
    <property type="entry name" value="HYPOXANTHINE PHOSPHORIBOSYLTRANSFERASE"/>
    <property type="match status" value="1"/>
</dbReference>
<dbReference type="SUPFAM" id="SSF53271">
    <property type="entry name" value="PRTase-like"/>
    <property type="match status" value="2"/>
</dbReference>
<evidence type="ECO:0000256" key="6">
    <source>
        <dbReference type="ARBA" id="ARBA00022490"/>
    </source>
</evidence>
<dbReference type="CDD" id="cd06223">
    <property type="entry name" value="PRTases_typeI"/>
    <property type="match status" value="2"/>
</dbReference>
<evidence type="ECO:0000256" key="8">
    <source>
        <dbReference type="ARBA" id="ARBA00022679"/>
    </source>
</evidence>
<dbReference type="FunFam" id="3.40.50.2020:FF:000053">
    <property type="entry name" value="Hypoxanthine phosphoribosyltransferase"/>
    <property type="match status" value="1"/>
</dbReference>
<evidence type="ECO:0000313" key="14">
    <source>
        <dbReference type="EMBL" id="VDK32956.1"/>
    </source>
</evidence>
<keyword evidence="10" id="KW-0660">Purine salvage</keyword>
<dbReference type="EMBL" id="UYRS01018331">
    <property type="protein sequence ID" value="VDK32956.1"/>
    <property type="molecule type" value="Genomic_DNA"/>
</dbReference>
<reference evidence="16" key="1">
    <citation type="submission" date="2016-04" db="UniProtKB">
        <authorList>
            <consortium name="WormBaseParasite"/>
        </authorList>
    </citation>
    <scope>IDENTIFICATION</scope>
</reference>
<evidence type="ECO:0000313" key="15">
    <source>
        <dbReference type="Proteomes" id="UP000282613"/>
    </source>
</evidence>
<evidence type="ECO:0000256" key="4">
    <source>
        <dbReference type="ARBA" id="ARBA00008391"/>
    </source>
</evidence>
<keyword evidence="9" id="KW-0479">Metal-binding</keyword>
<evidence type="ECO:0000256" key="3">
    <source>
        <dbReference type="ARBA" id="ARBA00004669"/>
    </source>
</evidence>
<evidence type="ECO:0000259" key="13">
    <source>
        <dbReference type="Pfam" id="PF00156"/>
    </source>
</evidence>
<name>A0A158R7P6_TAEAS</name>
<dbReference type="PANTHER" id="PTHR43340">
    <property type="entry name" value="HYPOXANTHINE-GUANINE PHOSPHORIBOSYLTRANSFERASE"/>
    <property type="match status" value="1"/>
</dbReference>
<dbReference type="Gene3D" id="3.40.50.2020">
    <property type="match status" value="2"/>
</dbReference>
<dbReference type="GO" id="GO:0032264">
    <property type="term" value="P:IMP salvage"/>
    <property type="evidence" value="ECO:0007669"/>
    <property type="project" value="TreeGrafter"/>
</dbReference>
<dbReference type="GO" id="GO:0000166">
    <property type="term" value="F:nucleotide binding"/>
    <property type="evidence" value="ECO:0007669"/>
    <property type="project" value="UniProtKB-KW"/>
</dbReference>
<evidence type="ECO:0000256" key="9">
    <source>
        <dbReference type="ARBA" id="ARBA00022723"/>
    </source>
</evidence>
<evidence type="ECO:0000256" key="10">
    <source>
        <dbReference type="ARBA" id="ARBA00022726"/>
    </source>
</evidence>
<dbReference type="GO" id="GO:0005829">
    <property type="term" value="C:cytosol"/>
    <property type="evidence" value="ECO:0007669"/>
    <property type="project" value="TreeGrafter"/>
</dbReference>
<comment type="cofactor">
    <cofactor evidence="1">
        <name>Mg(2+)</name>
        <dbReference type="ChEBI" id="CHEBI:18420"/>
    </cofactor>
</comment>
<dbReference type="WBParaSite" id="TASK_0000415301-mRNA-1">
    <property type="protein sequence ID" value="TASK_0000415301-mRNA-1"/>
    <property type="gene ID" value="TASK_0000415301"/>
</dbReference>